<dbReference type="PANTHER" id="PTHR24221:SF402">
    <property type="entry name" value="IRON-SULFUR CLUSTERS TRANSPORTER ABCB7, MITOCHONDRIAL"/>
    <property type="match status" value="1"/>
</dbReference>
<evidence type="ECO:0000256" key="7">
    <source>
        <dbReference type="ARBA" id="ARBA00023136"/>
    </source>
</evidence>
<evidence type="ECO:0000256" key="4">
    <source>
        <dbReference type="ARBA" id="ARBA00022741"/>
    </source>
</evidence>
<proteinExistence type="inferred from homology"/>
<dbReference type="Pfam" id="PF00664">
    <property type="entry name" value="ABC_membrane"/>
    <property type="match status" value="1"/>
</dbReference>
<comment type="subcellular location">
    <subcellularLocation>
        <location evidence="1">Mitochondrion membrane</location>
        <topology evidence="1">Multi-pass membrane protein</topology>
    </subcellularLocation>
</comment>
<feature type="transmembrane region" description="Helical" evidence="10">
    <location>
        <begin position="181"/>
        <end position="204"/>
    </location>
</feature>
<dbReference type="InterPro" id="IPR003593">
    <property type="entry name" value="AAA+_ATPase"/>
</dbReference>
<dbReference type="SUPFAM" id="SSF90123">
    <property type="entry name" value="ABC transporter transmembrane region"/>
    <property type="match status" value="1"/>
</dbReference>
<dbReference type="Gene3D" id="3.40.50.300">
    <property type="entry name" value="P-loop containing nucleotide triphosphate hydrolases"/>
    <property type="match status" value="1"/>
</dbReference>
<dbReference type="PANTHER" id="PTHR24221">
    <property type="entry name" value="ATP-BINDING CASSETTE SUB-FAMILY B"/>
    <property type="match status" value="1"/>
</dbReference>
<evidence type="ECO:0000256" key="9">
    <source>
        <dbReference type="SAM" id="MobiDB-lite"/>
    </source>
</evidence>
<feature type="transmembrane region" description="Helical" evidence="10">
    <location>
        <begin position="334"/>
        <end position="352"/>
    </location>
</feature>
<dbReference type="InterPro" id="IPR039421">
    <property type="entry name" value="Type_1_exporter"/>
</dbReference>
<dbReference type="PROSITE" id="PS50929">
    <property type="entry name" value="ABC_TM1F"/>
    <property type="match status" value="1"/>
</dbReference>
<dbReference type="CDD" id="cd18582">
    <property type="entry name" value="ABC_6TM_ATM1_ABCB7"/>
    <property type="match status" value="1"/>
</dbReference>
<keyword evidence="6 10" id="KW-1133">Transmembrane helix</keyword>
<dbReference type="EMBL" id="HBEQ01014447">
    <property type="protein sequence ID" value="CAD8525892.1"/>
    <property type="molecule type" value="Transcribed_RNA"/>
</dbReference>
<dbReference type="SUPFAM" id="SSF52540">
    <property type="entry name" value="P-loop containing nucleoside triphosphate hydrolases"/>
    <property type="match status" value="1"/>
</dbReference>
<feature type="transmembrane region" description="Helical" evidence="10">
    <location>
        <begin position="210"/>
        <end position="230"/>
    </location>
</feature>
<evidence type="ECO:0000256" key="2">
    <source>
        <dbReference type="ARBA" id="ARBA00022448"/>
    </source>
</evidence>
<evidence type="ECO:0000256" key="3">
    <source>
        <dbReference type="ARBA" id="ARBA00022692"/>
    </source>
</evidence>
<dbReference type="Gene3D" id="1.20.1560.10">
    <property type="entry name" value="ABC transporter type 1, transmembrane domain"/>
    <property type="match status" value="1"/>
</dbReference>
<dbReference type="Pfam" id="PF00005">
    <property type="entry name" value="ABC_tran"/>
    <property type="match status" value="1"/>
</dbReference>
<dbReference type="GO" id="GO:0016887">
    <property type="term" value="F:ATP hydrolysis activity"/>
    <property type="evidence" value="ECO:0007669"/>
    <property type="project" value="InterPro"/>
</dbReference>
<feature type="compositionally biased region" description="Basic and acidic residues" evidence="9">
    <location>
        <begin position="12"/>
        <end position="31"/>
    </location>
</feature>
<accession>A0A7S0IM23</accession>
<dbReference type="InterPro" id="IPR017871">
    <property type="entry name" value="ABC_transporter-like_CS"/>
</dbReference>
<evidence type="ECO:0000256" key="8">
    <source>
        <dbReference type="ARBA" id="ARBA00024363"/>
    </source>
</evidence>
<feature type="region of interest" description="Disordered" evidence="9">
    <location>
        <begin position="1"/>
        <end position="31"/>
    </location>
</feature>
<dbReference type="GO" id="GO:0005743">
    <property type="term" value="C:mitochondrial inner membrane"/>
    <property type="evidence" value="ECO:0007669"/>
    <property type="project" value="TreeGrafter"/>
</dbReference>
<evidence type="ECO:0000259" key="11">
    <source>
        <dbReference type="PROSITE" id="PS50893"/>
    </source>
</evidence>
<organism evidence="13">
    <name type="scientific">Micromonas pusilla</name>
    <name type="common">Picoplanktonic green alga</name>
    <name type="synonym">Chromulina pusilla</name>
    <dbReference type="NCBI Taxonomy" id="38833"/>
    <lineage>
        <taxon>Eukaryota</taxon>
        <taxon>Viridiplantae</taxon>
        <taxon>Chlorophyta</taxon>
        <taxon>Mamiellophyceae</taxon>
        <taxon>Mamiellales</taxon>
        <taxon>Mamiellaceae</taxon>
        <taxon>Micromonas</taxon>
    </lineage>
</organism>
<dbReference type="InterPro" id="IPR027417">
    <property type="entry name" value="P-loop_NTPase"/>
</dbReference>
<comment type="similarity">
    <text evidence="8">Belongs to the ABC transporter superfamily. ABCB family. Heavy Metal importer (TC 3.A.1.210) subfamily.</text>
</comment>
<feature type="domain" description="ABC transmembrane type-1" evidence="12">
    <location>
        <begin position="74"/>
        <end position="354"/>
    </location>
</feature>
<dbReference type="PROSITE" id="PS00211">
    <property type="entry name" value="ABC_TRANSPORTER_1"/>
    <property type="match status" value="1"/>
</dbReference>
<gene>
    <name evidence="13" type="ORF">MCOM1403_LOCUS11639</name>
</gene>
<dbReference type="InterPro" id="IPR036640">
    <property type="entry name" value="ABC1_TM_sf"/>
</dbReference>
<dbReference type="AlphaFoldDB" id="A0A7S0IM23"/>
<keyword evidence="7 10" id="KW-0472">Membrane</keyword>
<name>A0A7S0IM23_MICPS</name>
<dbReference type="SMART" id="SM00382">
    <property type="entry name" value="AAA"/>
    <property type="match status" value="1"/>
</dbReference>
<protein>
    <recommendedName>
        <fullName evidence="14">ATP-binding cassette superfamily</fullName>
    </recommendedName>
</protein>
<keyword evidence="4" id="KW-0547">Nucleotide-binding</keyword>
<dbReference type="FunFam" id="3.40.50.300:FF:000287">
    <property type="entry name" value="Multidrug ABC transporter ATP-binding protein"/>
    <property type="match status" value="1"/>
</dbReference>
<evidence type="ECO:0008006" key="14">
    <source>
        <dbReference type="Google" id="ProtNLM"/>
    </source>
</evidence>
<feature type="transmembrane region" description="Helical" evidence="10">
    <location>
        <begin position="292"/>
        <end position="314"/>
    </location>
</feature>
<evidence type="ECO:0000259" key="12">
    <source>
        <dbReference type="PROSITE" id="PS50929"/>
    </source>
</evidence>
<dbReference type="PROSITE" id="PS50893">
    <property type="entry name" value="ABC_TRANSPORTER_2"/>
    <property type="match status" value="1"/>
</dbReference>
<keyword evidence="5" id="KW-0067">ATP-binding</keyword>
<keyword evidence="3 10" id="KW-0812">Transmembrane</keyword>
<dbReference type="GO" id="GO:0140359">
    <property type="term" value="F:ABC-type transporter activity"/>
    <property type="evidence" value="ECO:0007669"/>
    <property type="project" value="InterPro"/>
</dbReference>
<evidence type="ECO:0000256" key="5">
    <source>
        <dbReference type="ARBA" id="ARBA00022840"/>
    </source>
</evidence>
<evidence type="ECO:0000256" key="10">
    <source>
        <dbReference type="SAM" id="Phobius"/>
    </source>
</evidence>
<dbReference type="InterPro" id="IPR011527">
    <property type="entry name" value="ABC1_TM_dom"/>
</dbReference>
<feature type="domain" description="ABC transporter" evidence="11">
    <location>
        <begin position="391"/>
        <end position="633"/>
    </location>
</feature>
<evidence type="ECO:0000256" key="6">
    <source>
        <dbReference type="ARBA" id="ARBA00022989"/>
    </source>
</evidence>
<evidence type="ECO:0000313" key="13">
    <source>
        <dbReference type="EMBL" id="CAD8525892.1"/>
    </source>
</evidence>
<dbReference type="GO" id="GO:0005524">
    <property type="term" value="F:ATP binding"/>
    <property type="evidence" value="ECO:0007669"/>
    <property type="project" value="UniProtKB-KW"/>
</dbReference>
<dbReference type="InterPro" id="IPR003439">
    <property type="entry name" value="ABC_transporter-like_ATP-bd"/>
</dbReference>
<reference evidence="13" key="1">
    <citation type="submission" date="2021-01" db="EMBL/GenBank/DDBJ databases">
        <authorList>
            <person name="Corre E."/>
            <person name="Pelletier E."/>
            <person name="Niang G."/>
            <person name="Scheremetjew M."/>
            <person name="Finn R."/>
            <person name="Kale V."/>
            <person name="Holt S."/>
            <person name="Cochrane G."/>
            <person name="Meng A."/>
            <person name="Brown T."/>
            <person name="Cohen L."/>
        </authorList>
    </citation>
    <scope>NUCLEOTIDE SEQUENCE</scope>
    <source>
        <strain evidence="13">CCMP1723</strain>
    </source>
</reference>
<sequence length="655" mass="72722">MENGTAPKGKKVGADGKTVDPSGYDEKAKQKAERVVEKQKYKDINFWQEHKKELWEMLPFLWPKDRPFIKLCMVLSIFFLLCSKLCNVASPIALKYAVDAVVKGEYSTNAVVAYGLLRFGNQFFNELKDNAFAYVSTHASRKISLRTFTHVMGLSLRFHINRKTGAVIRACSRGSESFAALLRYISFQVAPIFLEVALVCVYLWIFYTWYFGIITFLVIVAYIAFTVPFTEWRNKFRRQQTDADDVFNQKATDSLLNFETVKLFCAEPHIAHVYDVALAKAQKASLRTTQSLTGLNLGQAVIITIGITLSLALAAKEVQEGNMTVGDFVLVNTYILQLYVPLNFLGTYYRMIKQCMVDVEAMFRLMKENNDVPDDDGAADLVLPGRDDARVDFEGIKFSYSGDADGRQILRGVSFSVEPGQKVAIVGSSGAGKSTIGKLLYRLYDVQGGAVLINGQNIAKITQRSVRCAIGIVPQDCVLFNDTIEYNIAFGKLGTSTMGTIEEVKRAAKAAQFSKFVDEQCKDGYQTLVGERGLRLSGGEKQRVAIARALLKDPPIMIYDEATSSLDTHTEKEIMLSINEAAKGRTNLVIAHRLSTIMDSDCIIVLKDGEVAERGDHPALYEKSGGLYRTMWDNQLQNALSSGQSASNMLAPAGN</sequence>
<keyword evidence="2" id="KW-0813">Transport</keyword>
<evidence type="ECO:0000256" key="1">
    <source>
        <dbReference type="ARBA" id="ARBA00004225"/>
    </source>
</evidence>
<dbReference type="GO" id="GO:0006879">
    <property type="term" value="P:intracellular iron ion homeostasis"/>
    <property type="evidence" value="ECO:0007669"/>
    <property type="project" value="TreeGrafter"/>
</dbReference>